<name>A0A2P6VM56_9CHLO</name>
<feature type="region of interest" description="Disordered" evidence="1">
    <location>
        <begin position="21"/>
        <end position="74"/>
    </location>
</feature>
<keyword evidence="3" id="KW-1185">Reference proteome</keyword>
<feature type="compositionally biased region" description="Low complexity" evidence="1">
    <location>
        <begin position="21"/>
        <end position="60"/>
    </location>
</feature>
<accession>A0A2P6VM56</accession>
<gene>
    <name evidence="2" type="ORF">C2E20_1966</name>
</gene>
<evidence type="ECO:0000313" key="2">
    <source>
        <dbReference type="EMBL" id="PSC75186.1"/>
    </source>
</evidence>
<evidence type="ECO:0000256" key="1">
    <source>
        <dbReference type="SAM" id="MobiDB-lite"/>
    </source>
</evidence>
<dbReference type="AlphaFoldDB" id="A0A2P6VM56"/>
<dbReference type="Proteomes" id="UP000239649">
    <property type="component" value="Unassembled WGS sequence"/>
</dbReference>
<organism evidence="2 3">
    <name type="scientific">Micractinium conductrix</name>
    <dbReference type="NCBI Taxonomy" id="554055"/>
    <lineage>
        <taxon>Eukaryota</taxon>
        <taxon>Viridiplantae</taxon>
        <taxon>Chlorophyta</taxon>
        <taxon>core chlorophytes</taxon>
        <taxon>Trebouxiophyceae</taxon>
        <taxon>Chlorellales</taxon>
        <taxon>Chlorellaceae</taxon>
        <taxon>Chlorella clade</taxon>
        <taxon>Micractinium</taxon>
    </lineage>
</organism>
<reference evidence="2 3" key="1">
    <citation type="journal article" date="2018" name="Plant J.">
        <title>Genome sequences of Chlorella sorokiniana UTEX 1602 and Micractinium conductrix SAG 241.80: implications to maltose excretion by a green alga.</title>
        <authorList>
            <person name="Arriola M.B."/>
            <person name="Velmurugan N."/>
            <person name="Zhang Y."/>
            <person name="Plunkett M.H."/>
            <person name="Hondzo H."/>
            <person name="Barney B.M."/>
        </authorList>
    </citation>
    <scope>NUCLEOTIDE SEQUENCE [LARGE SCALE GENOMIC DNA]</scope>
    <source>
        <strain evidence="2 3">SAG 241.80</strain>
    </source>
</reference>
<comment type="caution">
    <text evidence="2">The sequence shown here is derived from an EMBL/GenBank/DDBJ whole genome shotgun (WGS) entry which is preliminary data.</text>
</comment>
<proteinExistence type="predicted"/>
<evidence type="ECO:0000313" key="3">
    <source>
        <dbReference type="Proteomes" id="UP000239649"/>
    </source>
</evidence>
<protein>
    <submittedName>
        <fullName evidence="2">Uncharacterized protein</fullName>
    </submittedName>
</protein>
<sequence>MTGGVVQQAVQLAVQQMQQESAQQAAQHAQQMQQNQQQIEQMQQAGHQAAQQAAQQAQPAITRRRPAQWQEPHLGHCRGPAFSLTMAAANQLGHAALNLLAEFYEEDFGQQNTPLVERRQLFHNFVTRL</sequence>
<dbReference type="EMBL" id="LHPF02000003">
    <property type="protein sequence ID" value="PSC75186.1"/>
    <property type="molecule type" value="Genomic_DNA"/>
</dbReference>